<dbReference type="Proteomes" id="UP001597212">
    <property type="component" value="Unassembled WGS sequence"/>
</dbReference>
<feature type="signal peptide" evidence="2">
    <location>
        <begin position="1"/>
        <end position="23"/>
    </location>
</feature>
<proteinExistence type="predicted"/>
<evidence type="ECO:0008006" key="5">
    <source>
        <dbReference type="Google" id="ProtNLM"/>
    </source>
</evidence>
<organism evidence="3 4">
    <name type="scientific">Lacticaseibacillus hegangensis</name>
    <dbReference type="NCBI Taxonomy" id="2486010"/>
    <lineage>
        <taxon>Bacteria</taxon>
        <taxon>Bacillati</taxon>
        <taxon>Bacillota</taxon>
        <taxon>Bacilli</taxon>
        <taxon>Lactobacillales</taxon>
        <taxon>Lactobacillaceae</taxon>
        <taxon>Lacticaseibacillus</taxon>
    </lineage>
</organism>
<evidence type="ECO:0000313" key="3">
    <source>
        <dbReference type="EMBL" id="MFD1440474.1"/>
    </source>
</evidence>
<feature type="region of interest" description="Disordered" evidence="1">
    <location>
        <begin position="20"/>
        <end position="48"/>
    </location>
</feature>
<evidence type="ECO:0000256" key="1">
    <source>
        <dbReference type="SAM" id="MobiDB-lite"/>
    </source>
</evidence>
<accession>A0ABW4CUI7</accession>
<name>A0ABW4CUI7_9LACO</name>
<gene>
    <name evidence="3" type="ORF">ACFQ5K_03595</name>
</gene>
<protein>
    <recommendedName>
        <fullName evidence="5">Lipoprotein</fullName>
    </recommendedName>
</protein>
<dbReference type="PROSITE" id="PS51257">
    <property type="entry name" value="PROKAR_LIPOPROTEIN"/>
    <property type="match status" value="1"/>
</dbReference>
<dbReference type="EMBL" id="JBHTOK010000015">
    <property type="protein sequence ID" value="MFD1440474.1"/>
    <property type="molecule type" value="Genomic_DNA"/>
</dbReference>
<feature type="chain" id="PRO_5045064412" description="Lipoprotein" evidence="2">
    <location>
        <begin position="24"/>
        <end position="157"/>
    </location>
</feature>
<sequence length="157" mass="16862">MKKILLSAALVLVLAGCGSQKKAPQTSSSSSVKISKQAAPKKRPNTKAGMDDLIGHYWVNTADASEVLQITASTDGYFVDVQRYSQAQAGYATASAGVFAAKLALGKHTYTFTGRTQPNAQSSTWVFQKLSATKIKQLPDGPLFRQVKNDDLSTIKH</sequence>
<keyword evidence="2" id="KW-0732">Signal</keyword>
<comment type="caution">
    <text evidence="3">The sequence shown here is derived from an EMBL/GenBank/DDBJ whole genome shotgun (WGS) entry which is preliminary data.</text>
</comment>
<dbReference type="RefSeq" id="WP_125756119.1">
    <property type="nucleotide sequence ID" value="NZ_JBHTOK010000015.1"/>
</dbReference>
<evidence type="ECO:0000313" key="4">
    <source>
        <dbReference type="Proteomes" id="UP001597212"/>
    </source>
</evidence>
<reference evidence="4" key="1">
    <citation type="journal article" date="2019" name="Int. J. Syst. Evol. Microbiol.">
        <title>The Global Catalogue of Microorganisms (GCM) 10K type strain sequencing project: providing services to taxonomists for standard genome sequencing and annotation.</title>
        <authorList>
            <consortium name="The Broad Institute Genomics Platform"/>
            <consortium name="The Broad Institute Genome Sequencing Center for Infectious Disease"/>
            <person name="Wu L."/>
            <person name="Ma J."/>
        </authorList>
    </citation>
    <scope>NUCLEOTIDE SEQUENCE [LARGE SCALE GENOMIC DNA]</scope>
    <source>
        <strain evidence="4">CCM 8912</strain>
    </source>
</reference>
<evidence type="ECO:0000256" key="2">
    <source>
        <dbReference type="SAM" id="SignalP"/>
    </source>
</evidence>
<keyword evidence="4" id="KW-1185">Reference proteome</keyword>